<dbReference type="RefSeq" id="WP_109320380.1">
    <property type="nucleotide sequence ID" value="NZ_QFWT01000008.1"/>
</dbReference>
<feature type="transmembrane region" description="Helical" evidence="8">
    <location>
        <begin position="262"/>
        <end position="280"/>
    </location>
</feature>
<evidence type="ECO:0000256" key="4">
    <source>
        <dbReference type="ARBA" id="ARBA00022475"/>
    </source>
</evidence>
<gene>
    <name evidence="9" type="ORF">DI392_14325</name>
</gene>
<dbReference type="PANTHER" id="PTHR36838:SF4">
    <property type="entry name" value="AUXIN EFFLUX CARRIER FAMILY PROTEIN"/>
    <property type="match status" value="1"/>
</dbReference>
<evidence type="ECO:0000313" key="10">
    <source>
        <dbReference type="Proteomes" id="UP000245362"/>
    </source>
</evidence>
<proteinExistence type="inferred from homology"/>
<dbReference type="AlphaFoldDB" id="A0A2U3B790"/>
<dbReference type="Gene3D" id="1.20.1530.20">
    <property type="match status" value="1"/>
</dbReference>
<dbReference type="Pfam" id="PF03547">
    <property type="entry name" value="Mem_trans"/>
    <property type="match status" value="1"/>
</dbReference>
<evidence type="ECO:0000256" key="7">
    <source>
        <dbReference type="ARBA" id="ARBA00023136"/>
    </source>
</evidence>
<dbReference type="GO" id="GO:0055085">
    <property type="term" value="P:transmembrane transport"/>
    <property type="evidence" value="ECO:0007669"/>
    <property type="project" value="InterPro"/>
</dbReference>
<evidence type="ECO:0000256" key="5">
    <source>
        <dbReference type="ARBA" id="ARBA00022692"/>
    </source>
</evidence>
<evidence type="ECO:0000256" key="2">
    <source>
        <dbReference type="ARBA" id="ARBA00010145"/>
    </source>
</evidence>
<feature type="transmembrane region" description="Helical" evidence="8">
    <location>
        <begin position="203"/>
        <end position="225"/>
    </location>
</feature>
<dbReference type="PANTHER" id="PTHR36838">
    <property type="entry name" value="AUXIN EFFLUX CARRIER FAMILY PROTEIN"/>
    <property type="match status" value="1"/>
</dbReference>
<keyword evidence="7 8" id="KW-0472">Membrane</keyword>
<evidence type="ECO:0000313" key="9">
    <source>
        <dbReference type="EMBL" id="PWI32594.1"/>
    </source>
</evidence>
<evidence type="ECO:0000256" key="3">
    <source>
        <dbReference type="ARBA" id="ARBA00022448"/>
    </source>
</evidence>
<evidence type="ECO:0000256" key="6">
    <source>
        <dbReference type="ARBA" id="ARBA00022989"/>
    </source>
</evidence>
<comment type="similarity">
    <text evidence="2">Belongs to the auxin efflux carrier (TC 2.A.69) family.</text>
</comment>
<keyword evidence="3" id="KW-0813">Transport</keyword>
<keyword evidence="10" id="KW-1185">Reference proteome</keyword>
<keyword evidence="4" id="KW-1003">Cell membrane</keyword>
<accession>A0A2U3B790</accession>
<organism evidence="9 10">
    <name type="scientific">Vibrio albus</name>
    <dbReference type="NCBI Taxonomy" id="2200953"/>
    <lineage>
        <taxon>Bacteria</taxon>
        <taxon>Pseudomonadati</taxon>
        <taxon>Pseudomonadota</taxon>
        <taxon>Gammaproteobacteria</taxon>
        <taxon>Vibrionales</taxon>
        <taxon>Vibrionaceae</taxon>
        <taxon>Vibrio</taxon>
    </lineage>
</organism>
<feature type="transmembrane region" description="Helical" evidence="8">
    <location>
        <begin position="289"/>
        <end position="312"/>
    </location>
</feature>
<dbReference type="InterPro" id="IPR038770">
    <property type="entry name" value="Na+/solute_symporter_sf"/>
</dbReference>
<feature type="transmembrane region" description="Helical" evidence="8">
    <location>
        <begin position="103"/>
        <end position="121"/>
    </location>
</feature>
<keyword evidence="5 8" id="KW-0812">Transmembrane</keyword>
<dbReference type="InterPro" id="IPR004776">
    <property type="entry name" value="Mem_transp_PIN-like"/>
</dbReference>
<feature type="transmembrane region" description="Helical" evidence="8">
    <location>
        <begin position="12"/>
        <end position="29"/>
    </location>
</feature>
<feature type="transmembrane region" description="Helical" evidence="8">
    <location>
        <begin position="41"/>
        <end position="60"/>
    </location>
</feature>
<feature type="transmembrane region" description="Helical" evidence="8">
    <location>
        <begin position="133"/>
        <end position="153"/>
    </location>
</feature>
<dbReference type="EMBL" id="QFWT01000008">
    <property type="protein sequence ID" value="PWI32594.1"/>
    <property type="molecule type" value="Genomic_DNA"/>
</dbReference>
<comment type="caution">
    <text evidence="9">The sequence shown here is derived from an EMBL/GenBank/DDBJ whole genome shotgun (WGS) entry which is preliminary data.</text>
</comment>
<dbReference type="OrthoDB" id="9786439at2"/>
<dbReference type="Proteomes" id="UP000245362">
    <property type="component" value="Unassembled WGS sequence"/>
</dbReference>
<feature type="transmembrane region" description="Helical" evidence="8">
    <location>
        <begin position="237"/>
        <end position="256"/>
    </location>
</feature>
<sequence>MDSFTDQLLFSASITGPICLMLLLGIILKRFQMINDDFIDGASKLVFQVTLPALLFLSIVKSDHDFSASAELITFGIVANVLFFLFTSYSTKKLFNDPNDQGVIIQGGFRANTAIIALAYVANAYGDEGVAQAAVYVAPMTVLYNILAIIALTPKGNTTGMQAWALIIKTITRNPLVIAIITGFAFVILSIPIPDMVVDAGQYFANMTLPLALLCTGGTLNMRSLKDDQASTWFSTSYRLVLAPLFITGGALLAGFRGLPLGVVFFMSGAPTAAASYVMARSMGGNASLAANIIALTTIGSLLSCTAGIFILSSLSLM</sequence>
<keyword evidence="6 8" id="KW-1133">Transmembrane helix</keyword>
<evidence type="ECO:0000256" key="8">
    <source>
        <dbReference type="SAM" id="Phobius"/>
    </source>
</evidence>
<reference evidence="9 10" key="1">
    <citation type="submission" date="2018-05" db="EMBL/GenBank/DDBJ databases">
        <title>Vibrio limimaris sp. nov., isolated from marine sediment.</title>
        <authorList>
            <person name="Li C.-M."/>
        </authorList>
    </citation>
    <scope>NUCLEOTIDE SEQUENCE [LARGE SCALE GENOMIC DNA]</scope>
    <source>
        <strain evidence="9 10">E4404</strain>
    </source>
</reference>
<evidence type="ECO:0000256" key="1">
    <source>
        <dbReference type="ARBA" id="ARBA00004651"/>
    </source>
</evidence>
<feature type="transmembrane region" description="Helical" evidence="8">
    <location>
        <begin position="174"/>
        <end position="191"/>
    </location>
</feature>
<feature type="transmembrane region" description="Helical" evidence="8">
    <location>
        <begin position="72"/>
        <end position="91"/>
    </location>
</feature>
<dbReference type="GO" id="GO:0005886">
    <property type="term" value="C:plasma membrane"/>
    <property type="evidence" value="ECO:0007669"/>
    <property type="project" value="UniProtKB-SubCell"/>
</dbReference>
<comment type="subcellular location">
    <subcellularLocation>
        <location evidence="1">Cell membrane</location>
        <topology evidence="1">Multi-pass membrane protein</topology>
    </subcellularLocation>
</comment>
<protein>
    <submittedName>
        <fullName evidence="9">Transporter</fullName>
    </submittedName>
</protein>
<name>A0A2U3B790_9VIBR</name>